<reference evidence="2 3" key="1">
    <citation type="submission" date="2018-08" db="EMBL/GenBank/DDBJ databases">
        <title>Complete genome sequencing of Blastochloris tepida GI.</title>
        <authorList>
            <person name="Tsukatani Y."/>
            <person name="Mori H."/>
        </authorList>
    </citation>
    <scope>NUCLEOTIDE SEQUENCE [LARGE SCALE GENOMIC DNA]</scope>
    <source>
        <strain evidence="2 3">GI</strain>
    </source>
</reference>
<gene>
    <name evidence="2" type="ORF">BLTE_21580</name>
</gene>
<accession>A0A348G1P0</accession>
<evidence type="ECO:0000256" key="1">
    <source>
        <dbReference type="SAM" id="SignalP"/>
    </source>
</evidence>
<organism evidence="2 3">
    <name type="scientific">Blastochloris tepida</name>
    <dbReference type="NCBI Taxonomy" id="2233851"/>
    <lineage>
        <taxon>Bacteria</taxon>
        <taxon>Pseudomonadati</taxon>
        <taxon>Pseudomonadota</taxon>
        <taxon>Alphaproteobacteria</taxon>
        <taxon>Hyphomicrobiales</taxon>
        <taxon>Blastochloridaceae</taxon>
        <taxon>Blastochloris</taxon>
    </lineage>
</organism>
<name>A0A348G1P0_9HYPH</name>
<feature type="signal peptide" evidence="1">
    <location>
        <begin position="1"/>
        <end position="25"/>
    </location>
</feature>
<dbReference type="OrthoDB" id="8448375at2"/>
<sequence length="201" mass="21412">MRRPAQLLLPLALTALMVLAAPVQAQQTTQQTTQATGTPETGVWTYGEHPLWGLSAYVTAGGESVGLRCLPDRGFTHPAVALMLTPGLVRPHANFPPTEAIQRYRFVGDPGMGEGMIAQAPGGHFEMQGTTCDVSLDSFRAARALLFYDETADVMALDDATAERAPGLIARIPLDGAKTAIDRLVRACPAIRKDIENGCGI</sequence>
<keyword evidence="1" id="KW-0732">Signal</keyword>
<evidence type="ECO:0000313" key="3">
    <source>
        <dbReference type="Proteomes" id="UP000266934"/>
    </source>
</evidence>
<evidence type="ECO:0000313" key="2">
    <source>
        <dbReference type="EMBL" id="BBF93473.1"/>
    </source>
</evidence>
<dbReference type="KEGG" id="blag:BLTE_21580"/>
<dbReference type="Proteomes" id="UP000266934">
    <property type="component" value="Chromosome"/>
</dbReference>
<dbReference type="AlphaFoldDB" id="A0A348G1P0"/>
<proteinExistence type="predicted"/>
<dbReference type="RefSeq" id="WP_126400306.1">
    <property type="nucleotide sequence ID" value="NZ_AP018907.1"/>
</dbReference>
<dbReference type="EMBL" id="AP018907">
    <property type="protein sequence ID" value="BBF93473.1"/>
    <property type="molecule type" value="Genomic_DNA"/>
</dbReference>
<protein>
    <submittedName>
        <fullName evidence="2">Uncharacterized protein</fullName>
    </submittedName>
</protein>
<keyword evidence="3" id="KW-1185">Reference proteome</keyword>
<feature type="chain" id="PRO_5016898859" evidence="1">
    <location>
        <begin position="26"/>
        <end position="201"/>
    </location>
</feature>